<comment type="caution">
    <text evidence="9">The sequence shown here is derived from an EMBL/GenBank/DDBJ whole genome shotgun (WGS) entry which is preliminary data.</text>
</comment>
<evidence type="ECO:0000259" key="8">
    <source>
        <dbReference type="Pfam" id="PF00266"/>
    </source>
</evidence>
<accession>A0ABV6BGB1</accession>
<dbReference type="Pfam" id="PF00266">
    <property type="entry name" value="Aminotran_5"/>
    <property type="match status" value="1"/>
</dbReference>
<dbReference type="GO" id="GO:0008483">
    <property type="term" value="F:transaminase activity"/>
    <property type="evidence" value="ECO:0007669"/>
    <property type="project" value="UniProtKB-KW"/>
</dbReference>
<dbReference type="InterPro" id="IPR000192">
    <property type="entry name" value="Aminotrans_V_dom"/>
</dbReference>
<evidence type="ECO:0000313" key="9">
    <source>
        <dbReference type="EMBL" id="MFC0049908.1"/>
    </source>
</evidence>
<keyword evidence="10" id="KW-1185">Reference proteome</keyword>
<proteinExistence type="inferred from homology"/>
<dbReference type="Proteomes" id="UP001589813">
    <property type="component" value="Unassembled WGS sequence"/>
</dbReference>
<sequence length="401" mass="43354">MLTAADFRGQFPFFTAHPDWVYLDNAATAHKPQTVIERELAFYQHQNSNVHRAAHGLAHEATRAFEQARSTVHQFLNPAADSQLIWTAGTTAGFNQLAFGLMGTLLQPGDRILLTALEHHANIVPWQFHCERYGIQIDVVPLDSENRLDLVAFHQLLEHKPKVVSISHVSNGLGHIQPIRQLVAAAKAVGALTIIDGAQGISAGPLDLAAIDCDFYLFSGHKLYAPTGIGALYGKTAALQLLRPLMYGGEMIKQVSFTGTVLNDLPYRLEAGTPNIAGALGLAAAVEFLQRFDPEVLQQHKQQLLQRLHQGCAQIPGLQLLSGLEDNAGIVSLVLPGEHPSDLATLLDQQKIAVRAGTHCAMPLYAALQQPGAVRLSLAPYNNIAEVDAAIAALAQAVELF</sequence>
<dbReference type="Gene3D" id="3.40.640.10">
    <property type="entry name" value="Type I PLP-dependent aspartate aminotransferase-like (Major domain)"/>
    <property type="match status" value="1"/>
</dbReference>
<dbReference type="InterPro" id="IPR015421">
    <property type="entry name" value="PyrdxlP-dep_Trfase_major"/>
</dbReference>
<keyword evidence="4" id="KW-0808">Transferase</keyword>
<gene>
    <name evidence="9" type="ORF">ACFFJP_16525</name>
</gene>
<comment type="catalytic activity">
    <reaction evidence="6">
        <text>(sulfur carrier)-H + L-cysteine = (sulfur carrier)-SH + L-alanine</text>
        <dbReference type="Rhea" id="RHEA:43892"/>
        <dbReference type="Rhea" id="RHEA-COMP:14737"/>
        <dbReference type="Rhea" id="RHEA-COMP:14739"/>
        <dbReference type="ChEBI" id="CHEBI:29917"/>
        <dbReference type="ChEBI" id="CHEBI:35235"/>
        <dbReference type="ChEBI" id="CHEBI:57972"/>
        <dbReference type="ChEBI" id="CHEBI:64428"/>
        <dbReference type="EC" id="2.8.1.7"/>
    </reaction>
</comment>
<dbReference type="InterPro" id="IPR015424">
    <property type="entry name" value="PyrdxlP-dep_Trfase"/>
</dbReference>
<keyword evidence="9" id="KW-0032">Aminotransferase</keyword>
<dbReference type="InterPro" id="IPR020578">
    <property type="entry name" value="Aminotrans_V_PyrdxlP_BS"/>
</dbReference>
<keyword evidence="5" id="KW-0663">Pyridoxal phosphate</keyword>
<dbReference type="PANTHER" id="PTHR43586">
    <property type="entry name" value="CYSTEINE DESULFURASE"/>
    <property type="match status" value="1"/>
</dbReference>
<dbReference type="InterPro" id="IPR010970">
    <property type="entry name" value="Cys_dSase_SufS"/>
</dbReference>
<evidence type="ECO:0000256" key="6">
    <source>
        <dbReference type="ARBA" id="ARBA00050776"/>
    </source>
</evidence>
<evidence type="ECO:0000256" key="2">
    <source>
        <dbReference type="ARBA" id="ARBA00010447"/>
    </source>
</evidence>
<name>A0ABV6BGB1_9GAMM</name>
<feature type="domain" description="Aminotransferase class V" evidence="8">
    <location>
        <begin position="21"/>
        <end position="389"/>
    </location>
</feature>
<dbReference type="InterPro" id="IPR015422">
    <property type="entry name" value="PyrdxlP-dep_Trfase_small"/>
</dbReference>
<protein>
    <recommendedName>
        <fullName evidence="3">cysteine desulfurase</fullName>
        <ecNumber evidence="3">2.8.1.7</ecNumber>
    </recommendedName>
</protein>
<evidence type="ECO:0000256" key="4">
    <source>
        <dbReference type="ARBA" id="ARBA00022679"/>
    </source>
</evidence>
<evidence type="ECO:0000256" key="3">
    <source>
        <dbReference type="ARBA" id="ARBA00012239"/>
    </source>
</evidence>
<dbReference type="CDD" id="cd06453">
    <property type="entry name" value="SufS_like"/>
    <property type="match status" value="1"/>
</dbReference>
<comment type="cofactor">
    <cofactor evidence="1 7">
        <name>pyridoxal 5'-phosphate</name>
        <dbReference type="ChEBI" id="CHEBI:597326"/>
    </cofactor>
</comment>
<dbReference type="Gene3D" id="3.90.1150.10">
    <property type="entry name" value="Aspartate Aminotransferase, domain 1"/>
    <property type="match status" value="1"/>
</dbReference>
<evidence type="ECO:0000256" key="7">
    <source>
        <dbReference type="RuleBase" id="RU004504"/>
    </source>
</evidence>
<dbReference type="EMBL" id="JBHLXP010000005">
    <property type="protein sequence ID" value="MFC0049908.1"/>
    <property type="molecule type" value="Genomic_DNA"/>
</dbReference>
<evidence type="ECO:0000313" key="10">
    <source>
        <dbReference type="Proteomes" id="UP001589813"/>
    </source>
</evidence>
<reference evidence="9 10" key="1">
    <citation type="submission" date="2024-09" db="EMBL/GenBank/DDBJ databases">
        <authorList>
            <person name="Sun Q."/>
            <person name="Mori K."/>
        </authorList>
    </citation>
    <scope>NUCLEOTIDE SEQUENCE [LARGE SCALE GENOMIC DNA]</scope>
    <source>
        <strain evidence="9 10">KCTC 23315</strain>
    </source>
</reference>
<dbReference type="EC" id="2.8.1.7" evidence="3"/>
<comment type="similarity">
    <text evidence="2">Belongs to the class-V pyridoxal-phosphate-dependent aminotransferase family. Csd subfamily.</text>
</comment>
<dbReference type="PROSITE" id="PS00595">
    <property type="entry name" value="AA_TRANSFER_CLASS_5"/>
    <property type="match status" value="1"/>
</dbReference>
<dbReference type="RefSeq" id="WP_377246669.1">
    <property type="nucleotide sequence ID" value="NZ_JBHLXP010000005.1"/>
</dbReference>
<evidence type="ECO:0000256" key="1">
    <source>
        <dbReference type="ARBA" id="ARBA00001933"/>
    </source>
</evidence>
<organism evidence="9 10">
    <name type="scientific">Rheinheimera tilapiae</name>
    <dbReference type="NCBI Taxonomy" id="875043"/>
    <lineage>
        <taxon>Bacteria</taxon>
        <taxon>Pseudomonadati</taxon>
        <taxon>Pseudomonadota</taxon>
        <taxon>Gammaproteobacteria</taxon>
        <taxon>Chromatiales</taxon>
        <taxon>Chromatiaceae</taxon>
        <taxon>Rheinheimera</taxon>
    </lineage>
</organism>
<evidence type="ECO:0000256" key="5">
    <source>
        <dbReference type="ARBA" id="ARBA00022898"/>
    </source>
</evidence>
<dbReference type="PANTHER" id="PTHR43586:SF8">
    <property type="entry name" value="CYSTEINE DESULFURASE 1, CHLOROPLASTIC"/>
    <property type="match status" value="1"/>
</dbReference>
<dbReference type="SUPFAM" id="SSF53383">
    <property type="entry name" value="PLP-dependent transferases"/>
    <property type="match status" value="1"/>
</dbReference>